<organism evidence="2">
    <name type="scientific">marine metagenome</name>
    <dbReference type="NCBI Taxonomy" id="408172"/>
    <lineage>
        <taxon>unclassified sequences</taxon>
        <taxon>metagenomes</taxon>
        <taxon>ecological metagenomes</taxon>
    </lineage>
</organism>
<feature type="domain" description="ChrR-like cupin" evidence="1">
    <location>
        <begin position="26"/>
        <end position="119"/>
    </location>
</feature>
<name>A0A382G577_9ZZZZ</name>
<dbReference type="InterPro" id="IPR011051">
    <property type="entry name" value="RmlC_Cupin_sf"/>
</dbReference>
<dbReference type="SUPFAM" id="SSF51182">
    <property type="entry name" value="RmlC-like cupins"/>
    <property type="match status" value="1"/>
</dbReference>
<evidence type="ECO:0000313" key="2">
    <source>
        <dbReference type="EMBL" id="SVB70426.1"/>
    </source>
</evidence>
<sequence length="139" mass="15561">MKDGKMVAITPLFERHEGLPDLASRFVEVDNIPWKPTPCEGIEMKVLMEDEESGMMTALFKWAPGSKLTFHEHVELEQTFVLEGSLVDDEGTVFAGNYVWRPAGSRHDAWGGPDGALILSMFLKPNRFLGGKNDGIRLR</sequence>
<protein>
    <recommendedName>
        <fullName evidence="1">ChrR-like cupin domain-containing protein</fullName>
    </recommendedName>
</protein>
<accession>A0A382G577</accession>
<dbReference type="Pfam" id="PF12973">
    <property type="entry name" value="Cupin_7"/>
    <property type="match status" value="1"/>
</dbReference>
<dbReference type="Gene3D" id="2.60.120.10">
    <property type="entry name" value="Jelly Rolls"/>
    <property type="match status" value="1"/>
</dbReference>
<dbReference type="InterPro" id="IPR014710">
    <property type="entry name" value="RmlC-like_jellyroll"/>
</dbReference>
<dbReference type="EMBL" id="UINC01053653">
    <property type="protein sequence ID" value="SVB70426.1"/>
    <property type="molecule type" value="Genomic_DNA"/>
</dbReference>
<reference evidence="2" key="1">
    <citation type="submission" date="2018-05" db="EMBL/GenBank/DDBJ databases">
        <authorList>
            <person name="Lanie J.A."/>
            <person name="Ng W.-L."/>
            <person name="Kazmierczak K.M."/>
            <person name="Andrzejewski T.M."/>
            <person name="Davidsen T.M."/>
            <person name="Wayne K.J."/>
            <person name="Tettelin H."/>
            <person name="Glass J.I."/>
            <person name="Rusch D."/>
            <person name="Podicherti R."/>
            <person name="Tsui H.-C.T."/>
            <person name="Winkler M.E."/>
        </authorList>
    </citation>
    <scope>NUCLEOTIDE SEQUENCE</scope>
</reference>
<evidence type="ECO:0000259" key="1">
    <source>
        <dbReference type="Pfam" id="PF12973"/>
    </source>
</evidence>
<dbReference type="InterPro" id="IPR025979">
    <property type="entry name" value="ChrR-like_cupin_dom"/>
</dbReference>
<dbReference type="CDD" id="cd02237">
    <property type="entry name" value="cupin_DAD_ChrR"/>
    <property type="match status" value="1"/>
</dbReference>
<proteinExistence type="predicted"/>
<dbReference type="AlphaFoldDB" id="A0A382G577"/>
<gene>
    <name evidence="2" type="ORF">METZ01_LOCUS223280</name>
</gene>